<dbReference type="RefSeq" id="WP_164624270.1">
    <property type="nucleotide sequence ID" value="NZ_JAAIVJ010000003.1"/>
</dbReference>
<evidence type="ECO:0000259" key="1">
    <source>
        <dbReference type="Pfam" id="PF01966"/>
    </source>
</evidence>
<gene>
    <name evidence="2" type="ORF">G4Z14_07455</name>
</gene>
<comment type="caution">
    <text evidence="2">The sequence shown here is derived from an EMBL/GenBank/DDBJ whole genome shotgun (WGS) entry which is preliminary data.</text>
</comment>
<organism evidence="2 3">
    <name type="scientific">Tabrizicola oligotrophica</name>
    <dbReference type="NCBI Taxonomy" id="2710650"/>
    <lineage>
        <taxon>Bacteria</taxon>
        <taxon>Pseudomonadati</taxon>
        <taxon>Pseudomonadota</taxon>
        <taxon>Alphaproteobacteria</taxon>
        <taxon>Rhodobacterales</taxon>
        <taxon>Paracoccaceae</taxon>
        <taxon>Tabrizicola</taxon>
    </lineage>
</organism>
<dbReference type="Gene3D" id="1.10.3210.10">
    <property type="entry name" value="Hypothetical protein af1432"/>
    <property type="match status" value="1"/>
</dbReference>
<proteinExistence type="predicted"/>
<accession>A0A6M0QTH3</accession>
<evidence type="ECO:0000313" key="3">
    <source>
        <dbReference type="Proteomes" id="UP000477782"/>
    </source>
</evidence>
<dbReference type="EMBL" id="JAAIVJ010000003">
    <property type="protein sequence ID" value="NEY90134.1"/>
    <property type="molecule type" value="Genomic_DNA"/>
</dbReference>
<dbReference type="SUPFAM" id="SSF109604">
    <property type="entry name" value="HD-domain/PDEase-like"/>
    <property type="match status" value="1"/>
</dbReference>
<dbReference type="InterPro" id="IPR003607">
    <property type="entry name" value="HD/PDEase_dom"/>
</dbReference>
<reference evidence="2 3" key="1">
    <citation type="submission" date="2020-02" db="EMBL/GenBank/DDBJ databases">
        <authorList>
            <person name="Chen W.-M."/>
        </authorList>
    </citation>
    <scope>NUCLEOTIDE SEQUENCE [LARGE SCALE GENOMIC DNA]</scope>
    <source>
        <strain evidence="2 3">KMS-5</strain>
    </source>
</reference>
<dbReference type="AlphaFoldDB" id="A0A6M0QTH3"/>
<dbReference type="Pfam" id="PF01966">
    <property type="entry name" value="HD"/>
    <property type="match status" value="1"/>
</dbReference>
<keyword evidence="3" id="KW-1185">Reference proteome</keyword>
<dbReference type="InterPro" id="IPR006674">
    <property type="entry name" value="HD_domain"/>
</dbReference>
<sequence length="201" mass="22571">MTALLRPQDEVLWHEARPFLDVRNNDEHTLVAYGVARALLAALPEAEADVVLPAILLHDVGWKRIPPDLLLAAIGRNPTRRDLVFEHERHSVVIAREILTRHGLGRVDEILAIIDGHDTTTEARSLNDAVMKDADKGWRTTPHGMRIIRGWYDWSLADYIDMVTVVSNPRLLTAPGKAMAEGFTASLRAERQLTRYMETGA</sequence>
<dbReference type="CDD" id="cd00077">
    <property type="entry name" value="HDc"/>
    <property type="match status" value="1"/>
</dbReference>
<feature type="domain" description="HD" evidence="1">
    <location>
        <begin position="26"/>
        <end position="136"/>
    </location>
</feature>
<name>A0A6M0QTH3_9RHOB</name>
<protein>
    <submittedName>
        <fullName evidence="2">HD domain-containing protein</fullName>
    </submittedName>
</protein>
<evidence type="ECO:0000313" key="2">
    <source>
        <dbReference type="EMBL" id="NEY90134.1"/>
    </source>
</evidence>
<dbReference type="Proteomes" id="UP000477782">
    <property type="component" value="Unassembled WGS sequence"/>
</dbReference>